<sequence>MDLFYADSFFASKTFHTLVPFAVVSTITSTEKVSYVLSDAGEVYSFSRTSIPGSLNFPFRVIKISCGRDHSAIVTENSELFTWGNGKSGALGLGSTNSFTNPQKVNFSQDTSIINVSCGAWHTIIIPKCQTQNVNILVTGRNSEGQLGTGNTCKELIPLKIQFPEEILDVYCGTNHSIILSQSRSIYVTGDNSFGQLGLGHKRSSMRFLRVSLDNVEAIACGRHSAAIVRGQIFAWGTAAFGELLLPTLLPGPLSAIQVFVGDGIGCAIDTDNQLWLWGGRNMEKRALKAGIKVSCISLNSGIHVFTSSDPSLQRPSSMPEDMFISYSGYNTPKSVLVSPSRGSLQTKFAFESITDKNSDKYLTERKKNTNILGLENPCYEYSNMRSKKSLDAKDKIIENTDKQDKVIKKNSESRNINEEIKTDIVNDIKNNHDKPEIDLSGDLKKFKEKFFDEKTIDADLQEELKNIIKNTQFLYEENKKLRENAMKAIQEKEKLLKSFKSEYEIKKFYEEFIEDMEIEKKVMHEQMTEEISKLKLENEKIQSLLENIRQENNELCEKLLLVQKKSSGFQLELDNYKNTVIELESKIQVYKDEAEILASCTPKSSNLYEKKPVERINEEKFDMKIHDEGNKDYVEKRDLNEGGTGNYGFEYLLNKEEKIREEDFPKLTLNDLEEEYPDEPLLISPKGNLTIRTQKRTYEDIRNKVKILKKNRSTIQPRMQELKRE</sequence>
<dbReference type="PROSITE" id="PS50012">
    <property type="entry name" value="RCC1_3"/>
    <property type="match status" value="3"/>
</dbReference>
<dbReference type="SUPFAM" id="SSF50985">
    <property type="entry name" value="RCC1/BLIP-II"/>
    <property type="match status" value="1"/>
</dbReference>
<protein>
    <submittedName>
        <fullName evidence="4">Uncharacterized protein</fullName>
    </submittedName>
</protein>
<keyword evidence="3" id="KW-0175">Coiled coil</keyword>
<feature type="repeat" description="RCC1" evidence="2">
    <location>
        <begin position="231"/>
        <end position="272"/>
    </location>
</feature>
<dbReference type="PANTHER" id="PTHR45622:SF70">
    <property type="entry name" value="SECRETION-REGULATING GUANINE NUCLEOTIDE EXCHANGE FACTOR"/>
    <property type="match status" value="1"/>
</dbReference>
<evidence type="ECO:0000313" key="5">
    <source>
        <dbReference type="Proteomes" id="UP000187209"/>
    </source>
</evidence>
<reference evidence="4 5" key="1">
    <citation type="submission" date="2016-11" db="EMBL/GenBank/DDBJ databases">
        <title>The macronuclear genome of Stentor coeruleus: a giant cell with tiny introns.</title>
        <authorList>
            <person name="Slabodnick M."/>
            <person name="Ruby J.G."/>
            <person name="Reiff S.B."/>
            <person name="Swart E.C."/>
            <person name="Gosai S."/>
            <person name="Prabakaran S."/>
            <person name="Witkowska E."/>
            <person name="Larue G.E."/>
            <person name="Fisher S."/>
            <person name="Freeman R.M."/>
            <person name="Gunawardena J."/>
            <person name="Chu W."/>
            <person name="Stover N.A."/>
            <person name="Gregory B.D."/>
            <person name="Nowacki M."/>
            <person name="Derisi J."/>
            <person name="Roy S.W."/>
            <person name="Marshall W.F."/>
            <person name="Sood P."/>
        </authorList>
    </citation>
    <scope>NUCLEOTIDE SEQUENCE [LARGE SCALE GENOMIC DNA]</scope>
    <source>
        <strain evidence="4">WM001</strain>
    </source>
</reference>
<dbReference type="EMBL" id="MPUH01000354">
    <property type="protein sequence ID" value="OMJ82088.1"/>
    <property type="molecule type" value="Genomic_DNA"/>
</dbReference>
<organism evidence="4 5">
    <name type="scientific">Stentor coeruleus</name>
    <dbReference type="NCBI Taxonomy" id="5963"/>
    <lineage>
        <taxon>Eukaryota</taxon>
        <taxon>Sar</taxon>
        <taxon>Alveolata</taxon>
        <taxon>Ciliophora</taxon>
        <taxon>Postciliodesmatophora</taxon>
        <taxon>Heterotrichea</taxon>
        <taxon>Heterotrichida</taxon>
        <taxon>Stentoridae</taxon>
        <taxon>Stentor</taxon>
    </lineage>
</organism>
<evidence type="ECO:0000256" key="3">
    <source>
        <dbReference type="SAM" id="Coils"/>
    </source>
</evidence>
<proteinExistence type="predicted"/>
<evidence type="ECO:0000256" key="1">
    <source>
        <dbReference type="ARBA" id="ARBA00022737"/>
    </source>
</evidence>
<dbReference type="InterPro" id="IPR000408">
    <property type="entry name" value="Reg_chr_condens"/>
</dbReference>
<gene>
    <name evidence="4" type="ORF">SteCoe_17307</name>
</gene>
<feature type="repeat" description="RCC1" evidence="2">
    <location>
        <begin position="134"/>
        <end position="183"/>
    </location>
</feature>
<dbReference type="Gene3D" id="2.130.10.30">
    <property type="entry name" value="Regulator of chromosome condensation 1/beta-lactamase-inhibitor protein II"/>
    <property type="match status" value="2"/>
</dbReference>
<dbReference type="Proteomes" id="UP000187209">
    <property type="component" value="Unassembled WGS sequence"/>
</dbReference>
<feature type="repeat" description="RCC1" evidence="2">
    <location>
        <begin position="78"/>
        <end position="129"/>
    </location>
</feature>
<keyword evidence="5" id="KW-1185">Reference proteome</keyword>
<keyword evidence="1" id="KW-0677">Repeat</keyword>
<evidence type="ECO:0000313" key="4">
    <source>
        <dbReference type="EMBL" id="OMJ82088.1"/>
    </source>
</evidence>
<dbReference type="PANTHER" id="PTHR45622">
    <property type="entry name" value="UBIQUITIN-PROTEIN LIGASE E3A-RELATED"/>
    <property type="match status" value="1"/>
</dbReference>
<dbReference type="InterPro" id="IPR009091">
    <property type="entry name" value="RCC1/BLIP-II"/>
</dbReference>
<feature type="coiled-coil region" evidence="3">
    <location>
        <begin position="465"/>
        <end position="594"/>
    </location>
</feature>
<name>A0A1R2BZ93_9CILI</name>
<dbReference type="PRINTS" id="PR00633">
    <property type="entry name" value="RCCNDNSATION"/>
</dbReference>
<comment type="caution">
    <text evidence="4">The sequence shown here is derived from an EMBL/GenBank/DDBJ whole genome shotgun (WGS) entry which is preliminary data.</text>
</comment>
<evidence type="ECO:0000256" key="2">
    <source>
        <dbReference type="PROSITE-ProRule" id="PRU00235"/>
    </source>
</evidence>
<dbReference type="Pfam" id="PF00415">
    <property type="entry name" value="RCC1"/>
    <property type="match status" value="2"/>
</dbReference>
<accession>A0A1R2BZ93</accession>
<dbReference type="OrthoDB" id="8068875at2759"/>
<dbReference type="AlphaFoldDB" id="A0A1R2BZ93"/>
<dbReference type="InterPro" id="IPR051709">
    <property type="entry name" value="Ub-ligase/GTPase-reg"/>
</dbReference>